<dbReference type="SUPFAM" id="SSF144232">
    <property type="entry name" value="HIT/MYND zinc finger-like"/>
    <property type="match status" value="1"/>
</dbReference>
<dbReference type="AlphaFoldDB" id="A0A383VVR0"/>
<accession>A0A383VVR0</accession>
<reference evidence="6 7" key="1">
    <citation type="submission" date="2016-10" db="EMBL/GenBank/DDBJ databases">
        <authorList>
            <person name="Cai Z."/>
        </authorList>
    </citation>
    <scope>NUCLEOTIDE SEQUENCE [LARGE SCALE GENOMIC DNA]</scope>
</reference>
<keyword evidence="1" id="KW-0479">Metal-binding</keyword>
<dbReference type="Pfam" id="PF01753">
    <property type="entry name" value="zf-MYND"/>
    <property type="match status" value="1"/>
</dbReference>
<feature type="domain" description="MYND-type" evidence="5">
    <location>
        <begin position="31"/>
        <end position="75"/>
    </location>
</feature>
<keyword evidence="3" id="KW-0862">Zinc</keyword>
<keyword evidence="7" id="KW-1185">Reference proteome</keyword>
<evidence type="ECO:0000256" key="4">
    <source>
        <dbReference type="PROSITE-ProRule" id="PRU00134"/>
    </source>
</evidence>
<evidence type="ECO:0000256" key="1">
    <source>
        <dbReference type="ARBA" id="ARBA00022723"/>
    </source>
</evidence>
<dbReference type="GO" id="GO:0008270">
    <property type="term" value="F:zinc ion binding"/>
    <property type="evidence" value="ECO:0007669"/>
    <property type="project" value="UniProtKB-KW"/>
</dbReference>
<evidence type="ECO:0000256" key="2">
    <source>
        <dbReference type="ARBA" id="ARBA00022771"/>
    </source>
</evidence>
<gene>
    <name evidence="6" type="ORF">BQ4739_LOCUS9249</name>
</gene>
<evidence type="ECO:0000313" key="6">
    <source>
        <dbReference type="EMBL" id="SZX68939.1"/>
    </source>
</evidence>
<keyword evidence="2 4" id="KW-0863">Zinc-finger</keyword>
<name>A0A383VVR0_TETOB</name>
<dbReference type="InterPro" id="IPR002893">
    <property type="entry name" value="Znf_MYND"/>
</dbReference>
<evidence type="ECO:0000256" key="3">
    <source>
        <dbReference type="ARBA" id="ARBA00022833"/>
    </source>
</evidence>
<dbReference type="Proteomes" id="UP000256970">
    <property type="component" value="Unassembled WGS sequence"/>
</dbReference>
<dbReference type="Gene3D" id="6.10.140.2220">
    <property type="match status" value="1"/>
</dbReference>
<protein>
    <recommendedName>
        <fullName evidence="5">MYND-type domain-containing protein</fullName>
    </recommendedName>
</protein>
<dbReference type="PROSITE" id="PS50865">
    <property type="entry name" value="ZF_MYND_2"/>
    <property type="match status" value="1"/>
</dbReference>
<dbReference type="EMBL" id="FNXT01000890">
    <property type="protein sequence ID" value="SZX68939.1"/>
    <property type="molecule type" value="Genomic_DNA"/>
</dbReference>
<evidence type="ECO:0000313" key="7">
    <source>
        <dbReference type="Proteomes" id="UP000256970"/>
    </source>
</evidence>
<organism evidence="6 7">
    <name type="scientific">Tetradesmus obliquus</name>
    <name type="common">Green alga</name>
    <name type="synonym">Acutodesmus obliquus</name>
    <dbReference type="NCBI Taxonomy" id="3088"/>
    <lineage>
        <taxon>Eukaryota</taxon>
        <taxon>Viridiplantae</taxon>
        <taxon>Chlorophyta</taxon>
        <taxon>core chlorophytes</taxon>
        <taxon>Chlorophyceae</taxon>
        <taxon>CS clade</taxon>
        <taxon>Sphaeropleales</taxon>
        <taxon>Scenedesmaceae</taxon>
        <taxon>Tetradesmus</taxon>
    </lineage>
</organism>
<sequence>MAGEVGQQLKESAAAVCGRLPVWKICNSPECLNMAEMSEKQLAGGTGTRCSTCQAVFYCSRECQLAHWKQHKRLCKQLSGGRKS</sequence>
<evidence type="ECO:0000259" key="5">
    <source>
        <dbReference type="PROSITE" id="PS50865"/>
    </source>
</evidence>
<proteinExistence type="predicted"/>